<organism evidence="1 2">
    <name type="scientific">Legionella pneumophila subsp. pascullei</name>
    <dbReference type="NCBI Taxonomy" id="91890"/>
    <lineage>
        <taxon>Bacteria</taxon>
        <taxon>Pseudomonadati</taxon>
        <taxon>Pseudomonadota</taxon>
        <taxon>Gammaproteobacteria</taxon>
        <taxon>Legionellales</taxon>
        <taxon>Legionellaceae</taxon>
        <taxon>Legionella</taxon>
    </lineage>
</organism>
<proteinExistence type="predicted"/>
<dbReference type="EMBL" id="LS483412">
    <property type="protein sequence ID" value="SQG89733.1"/>
    <property type="molecule type" value="Genomic_DNA"/>
</dbReference>
<reference evidence="1 2" key="1">
    <citation type="submission" date="2018-06" db="EMBL/GenBank/DDBJ databases">
        <authorList>
            <consortium name="Pathogen Informatics"/>
            <person name="Doyle S."/>
        </authorList>
    </citation>
    <scope>NUCLEOTIDE SEQUENCE [LARGE SCALE GENOMIC DNA]</scope>
    <source>
        <strain evidence="1 2">NCTC12272</strain>
    </source>
</reference>
<name>A0AAX2IWW9_LEGPN</name>
<evidence type="ECO:0000313" key="1">
    <source>
        <dbReference type="EMBL" id="SQG89733.1"/>
    </source>
</evidence>
<gene>
    <name evidence="1" type="ORF">NCTC12272_00917</name>
</gene>
<dbReference type="AlphaFoldDB" id="A0AAX2IWW9"/>
<sequence length="36" mass="4167">MDQILIISARMKTGPNFEYTAMIPIGYIMDKESFLQ</sequence>
<evidence type="ECO:0000313" key="2">
    <source>
        <dbReference type="Proteomes" id="UP000249566"/>
    </source>
</evidence>
<dbReference type="Proteomes" id="UP000249566">
    <property type="component" value="Chromosome 1"/>
</dbReference>
<protein>
    <submittedName>
        <fullName evidence="1">Uncharacterized protein</fullName>
    </submittedName>
</protein>
<accession>A0AAX2IWW9</accession>